<evidence type="ECO:0000313" key="2">
    <source>
        <dbReference type="Proteomes" id="UP000279259"/>
    </source>
</evidence>
<dbReference type="EMBL" id="RSCD01000024">
    <property type="protein sequence ID" value="RSH83653.1"/>
    <property type="molecule type" value="Genomic_DNA"/>
</dbReference>
<dbReference type="Proteomes" id="UP000279259">
    <property type="component" value="Unassembled WGS sequence"/>
</dbReference>
<accession>A0A427XXV8</accession>
<reference evidence="1 2" key="1">
    <citation type="submission" date="2018-11" db="EMBL/GenBank/DDBJ databases">
        <title>Genome sequence of Saitozyma podzolica DSM 27192.</title>
        <authorList>
            <person name="Aliyu H."/>
            <person name="Gorte O."/>
            <person name="Ochsenreither K."/>
        </authorList>
    </citation>
    <scope>NUCLEOTIDE SEQUENCE [LARGE SCALE GENOMIC DNA]</scope>
    <source>
        <strain evidence="1 2">DSM 27192</strain>
    </source>
</reference>
<protein>
    <submittedName>
        <fullName evidence="1">Uncharacterized protein</fullName>
    </submittedName>
</protein>
<gene>
    <name evidence="1" type="ORF">EHS25_005557</name>
</gene>
<sequence length="118" mass="12838">MSRLSIDRIECVAKVERGQVGIWPAQGTFQSTVDCPYHRLNPTLGADAPCTSTPFLTCSRDINQFPNIHYRASSAHRQTTSSRPSPVRGHFCDLSSWIHSTSDSITVYGTGAIVGGLS</sequence>
<name>A0A427XXV8_9TREE</name>
<dbReference type="AlphaFoldDB" id="A0A427XXV8"/>
<comment type="caution">
    <text evidence="1">The sequence shown here is derived from an EMBL/GenBank/DDBJ whole genome shotgun (WGS) entry which is preliminary data.</text>
</comment>
<proteinExistence type="predicted"/>
<evidence type="ECO:0000313" key="1">
    <source>
        <dbReference type="EMBL" id="RSH83653.1"/>
    </source>
</evidence>
<organism evidence="1 2">
    <name type="scientific">Saitozyma podzolica</name>
    <dbReference type="NCBI Taxonomy" id="1890683"/>
    <lineage>
        <taxon>Eukaryota</taxon>
        <taxon>Fungi</taxon>
        <taxon>Dikarya</taxon>
        <taxon>Basidiomycota</taxon>
        <taxon>Agaricomycotina</taxon>
        <taxon>Tremellomycetes</taxon>
        <taxon>Tremellales</taxon>
        <taxon>Trimorphomycetaceae</taxon>
        <taxon>Saitozyma</taxon>
    </lineage>
</organism>
<keyword evidence="2" id="KW-1185">Reference proteome</keyword>
<dbReference type="OrthoDB" id="10638091at2759"/>